<evidence type="ECO:0000256" key="7">
    <source>
        <dbReference type="ARBA" id="ARBA00035190"/>
    </source>
</evidence>
<sequence length="329" mass="37483">MSVTARTTRSACGLLRSAAAPRPLPRAFFSTAVNIPIESLQTEPVRIPTPETRPGLPKSSNYIIESAAVVSRPPYLTPELHPFEESYYFYQQRLHQRLALPFTRYFYFKKDSTADLLWKKKQRPLRKAKAYTGFGPEGWKDELLIGDNAQHEEDFGYERLVETTVTKEDAVVEEGAEQEAKIVEKPLPRTTKADEENDLKSLDRAGSRTLYLLVKQNGRWQFPTSRLEGKENLRHTAMRTLEESCGMNMNTWFVGNVPIGHQVINFSKPKEGMAGAKTFFMKARIMAGQADLTGNELGVTDFVWVTKDELKDTTVRGYWESVRHMLATR</sequence>
<dbReference type="GO" id="GO:0003735">
    <property type="term" value="F:structural constituent of ribosome"/>
    <property type="evidence" value="ECO:0007669"/>
    <property type="project" value="InterPro"/>
</dbReference>
<proteinExistence type="inferred from homology"/>
<feature type="domain" description="Large ribosomal subunit protein mL46 N-terminal" evidence="8">
    <location>
        <begin position="64"/>
        <end position="194"/>
    </location>
</feature>
<dbReference type="Gene3D" id="3.90.79.10">
    <property type="entry name" value="Nucleoside Triphosphate Pyrophosphohydrolase"/>
    <property type="match status" value="1"/>
</dbReference>
<accession>A0A4S2N4G9</accession>
<dbReference type="GO" id="GO:0005762">
    <property type="term" value="C:mitochondrial large ribosomal subunit"/>
    <property type="evidence" value="ECO:0007669"/>
    <property type="project" value="TreeGrafter"/>
</dbReference>
<organism evidence="9 10">
    <name type="scientific">Ascodesmis nigricans</name>
    <dbReference type="NCBI Taxonomy" id="341454"/>
    <lineage>
        <taxon>Eukaryota</taxon>
        <taxon>Fungi</taxon>
        <taxon>Dikarya</taxon>
        <taxon>Ascomycota</taxon>
        <taxon>Pezizomycotina</taxon>
        <taxon>Pezizomycetes</taxon>
        <taxon>Pezizales</taxon>
        <taxon>Ascodesmidaceae</taxon>
        <taxon>Ascodesmis</taxon>
    </lineage>
</organism>
<evidence type="ECO:0000256" key="3">
    <source>
        <dbReference type="ARBA" id="ARBA00022946"/>
    </source>
</evidence>
<reference evidence="9 10" key="1">
    <citation type="submission" date="2019-04" db="EMBL/GenBank/DDBJ databases">
        <title>Comparative genomics and transcriptomics to analyze fruiting body development in filamentous ascomycetes.</title>
        <authorList>
            <consortium name="DOE Joint Genome Institute"/>
            <person name="Lutkenhaus R."/>
            <person name="Traeger S."/>
            <person name="Breuer J."/>
            <person name="Kuo A."/>
            <person name="Lipzen A."/>
            <person name="Pangilinan J."/>
            <person name="Dilworth D."/>
            <person name="Sandor L."/>
            <person name="Poggeler S."/>
            <person name="Barry K."/>
            <person name="Grigoriev I.V."/>
            <person name="Nowrousian M."/>
        </authorList>
    </citation>
    <scope>NUCLEOTIDE SEQUENCE [LARGE SCALE GENOMIC DNA]</scope>
    <source>
        <strain evidence="9 10">CBS 389.68</strain>
    </source>
</reference>
<keyword evidence="3" id="KW-0809">Transit peptide</keyword>
<evidence type="ECO:0000259" key="8">
    <source>
        <dbReference type="Pfam" id="PF11788"/>
    </source>
</evidence>
<evidence type="ECO:0000256" key="6">
    <source>
        <dbReference type="ARBA" id="ARBA00023274"/>
    </source>
</evidence>
<dbReference type="Proteomes" id="UP000298138">
    <property type="component" value="Unassembled WGS sequence"/>
</dbReference>
<dbReference type="CDD" id="cd04661">
    <property type="entry name" value="NUDIX_MRP_L46"/>
    <property type="match status" value="1"/>
</dbReference>
<keyword evidence="6" id="KW-0687">Ribonucleoprotein</keyword>
<dbReference type="InterPro" id="IPR021757">
    <property type="entry name" value="Ribosomal_mL46_N"/>
</dbReference>
<evidence type="ECO:0000256" key="2">
    <source>
        <dbReference type="ARBA" id="ARBA00009070"/>
    </source>
</evidence>
<keyword evidence="10" id="KW-1185">Reference proteome</keyword>
<dbReference type="PANTHER" id="PTHR13124:SF12">
    <property type="entry name" value="LARGE RIBOSOMAL SUBUNIT PROTEIN ML46"/>
    <property type="match status" value="1"/>
</dbReference>
<dbReference type="InterPro" id="IPR040008">
    <property type="entry name" value="Ribosomal_mL46"/>
</dbReference>
<dbReference type="PANTHER" id="PTHR13124">
    <property type="entry name" value="39S RIBOSOMAL PROTEIN L46, MITOCHONDRIAL PRECURSOR-RELATED"/>
    <property type="match status" value="1"/>
</dbReference>
<comment type="subcellular location">
    <subcellularLocation>
        <location evidence="1">Mitochondrion</location>
    </subcellularLocation>
</comment>
<dbReference type="InterPro" id="IPR015797">
    <property type="entry name" value="NUDIX_hydrolase-like_dom_sf"/>
</dbReference>
<protein>
    <recommendedName>
        <fullName evidence="7">Large ribosomal subunit protein mL46</fullName>
    </recommendedName>
</protein>
<dbReference type="InParanoid" id="A0A4S2N4G9"/>
<keyword evidence="4" id="KW-0689">Ribosomal protein</keyword>
<dbReference type="STRING" id="341454.A0A4S2N4G9"/>
<dbReference type="SUPFAM" id="SSF55811">
    <property type="entry name" value="Nudix"/>
    <property type="match status" value="1"/>
</dbReference>
<dbReference type="EMBL" id="ML220113">
    <property type="protein sequence ID" value="TGZ84057.1"/>
    <property type="molecule type" value="Genomic_DNA"/>
</dbReference>
<evidence type="ECO:0000256" key="1">
    <source>
        <dbReference type="ARBA" id="ARBA00004173"/>
    </source>
</evidence>
<evidence type="ECO:0000256" key="4">
    <source>
        <dbReference type="ARBA" id="ARBA00022980"/>
    </source>
</evidence>
<dbReference type="OrthoDB" id="414075at2759"/>
<dbReference type="InterPro" id="IPR033650">
    <property type="entry name" value="Ribosomal_mL46_NUDIX"/>
</dbReference>
<dbReference type="FunFam" id="3.90.79.10:FF:000018">
    <property type="entry name" value="39S ribosomal protein L46, mitochondrial"/>
    <property type="match status" value="1"/>
</dbReference>
<dbReference type="GO" id="GO:0005743">
    <property type="term" value="C:mitochondrial inner membrane"/>
    <property type="evidence" value="ECO:0007669"/>
    <property type="project" value="UniProtKB-ARBA"/>
</dbReference>
<comment type="similarity">
    <text evidence="2">Belongs to the mitochondrion-specific ribosomal protein mL46 family.</text>
</comment>
<evidence type="ECO:0000256" key="5">
    <source>
        <dbReference type="ARBA" id="ARBA00023128"/>
    </source>
</evidence>
<name>A0A4S2N4G9_9PEZI</name>
<evidence type="ECO:0000313" key="9">
    <source>
        <dbReference type="EMBL" id="TGZ84057.1"/>
    </source>
</evidence>
<gene>
    <name evidence="9" type="ORF">EX30DRAFT_338621</name>
</gene>
<dbReference type="AlphaFoldDB" id="A0A4S2N4G9"/>
<dbReference type="FunCoup" id="A0A4S2N4G9">
    <property type="interactions" value="439"/>
</dbReference>
<keyword evidence="5" id="KW-0496">Mitochondrion</keyword>
<dbReference type="Pfam" id="PF11788">
    <property type="entry name" value="MRP-L46"/>
    <property type="match status" value="1"/>
</dbReference>
<evidence type="ECO:0000313" key="10">
    <source>
        <dbReference type="Proteomes" id="UP000298138"/>
    </source>
</evidence>